<reference evidence="2" key="1">
    <citation type="submission" date="2021-05" db="EMBL/GenBank/DDBJ databases">
        <title>Genome of Sphingobium sp. strain.</title>
        <authorList>
            <person name="Fan R."/>
        </authorList>
    </citation>
    <scope>NUCLEOTIDE SEQUENCE</scope>
    <source>
        <strain evidence="2">H33</strain>
    </source>
</reference>
<protein>
    <submittedName>
        <fullName evidence="2">Uncharacterized protein</fullName>
    </submittedName>
</protein>
<keyword evidence="1" id="KW-0732">Signal</keyword>
<gene>
    <name evidence="2" type="ORF">KK488_00765</name>
</gene>
<dbReference type="AlphaFoldDB" id="A0A9X1AIX2"/>
<evidence type="ECO:0000313" key="3">
    <source>
        <dbReference type="Proteomes" id="UP001138757"/>
    </source>
</evidence>
<name>A0A9X1AIX2_9SPHN</name>
<organism evidence="2 3">
    <name type="scientific">Sphingobium nicotianae</name>
    <dbReference type="NCBI Taxonomy" id="2782607"/>
    <lineage>
        <taxon>Bacteria</taxon>
        <taxon>Pseudomonadati</taxon>
        <taxon>Pseudomonadota</taxon>
        <taxon>Alphaproteobacteria</taxon>
        <taxon>Sphingomonadales</taxon>
        <taxon>Sphingomonadaceae</taxon>
        <taxon>Sphingobium</taxon>
    </lineage>
</organism>
<evidence type="ECO:0000313" key="2">
    <source>
        <dbReference type="EMBL" id="MBT2185476.1"/>
    </source>
</evidence>
<proteinExistence type="predicted"/>
<feature type="chain" id="PRO_5040835148" evidence="1">
    <location>
        <begin position="21"/>
        <end position="125"/>
    </location>
</feature>
<dbReference type="RefSeq" id="WP_214621228.1">
    <property type="nucleotide sequence ID" value="NZ_JAHGAW010000001.1"/>
</dbReference>
<feature type="signal peptide" evidence="1">
    <location>
        <begin position="1"/>
        <end position="20"/>
    </location>
</feature>
<evidence type="ECO:0000256" key="1">
    <source>
        <dbReference type="SAM" id="SignalP"/>
    </source>
</evidence>
<keyword evidence="3" id="KW-1185">Reference proteome</keyword>
<accession>A0A9X1AIX2</accession>
<dbReference type="EMBL" id="JAHGAW010000001">
    <property type="protein sequence ID" value="MBT2185476.1"/>
    <property type="molecule type" value="Genomic_DNA"/>
</dbReference>
<dbReference type="Proteomes" id="UP001138757">
    <property type="component" value="Unassembled WGS sequence"/>
</dbReference>
<comment type="caution">
    <text evidence="2">The sequence shown here is derived from an EMBL/GenBank/DDBJ whole genome shotgun (WGS) entry which is preliminary data.</text>
</comment>
<sequence>MARFRLALALVALGFSPAVADAQVKKPPVKSGVTPPTPAQMQRVASNFNVLMGALQSKDVPQVVKNVLFVCIYSNPFGKISEGADKAIDAKKVDRNNPNNVLGAMAGVCGLRPEMLQQQGQPPKK</sequence>